<dbReference type="PANTHER" id="PTHR14209">
    <property type="entry name" value="ISOAMYL ACETATE-HYDROLYZING ESTERASE 1"/>
    <property type="match status" value="1"/>
</dbReference>
<dbReference type="SUPFAM" id="SSF52266">
    <property type="entry name" value="SGNH hydrolase"/>
    <property type="match status" value="1"/>
</dbReference>
<feature type="domain" description="SGNH hydrolase-type esterase" evidence="2">
    <location>
        <begin position="69"/>
        <end position="257"/>
    </location>
</feature>
<evidence type="ECO:0000256" key="1">
    <source>
        <dbReference type="SAM" id="MobiDB-lite"/>
    </source>
</evidence>
<dbReference type="InterPro" id="IPR013830">
    <property type="entry name" value="SGNH_hydro"/>
</dbReference>
<organism evidence="3 4">
    <name type="scientific">Plasmodiophora brassicae</name>
    <name type="common">Clubroot disease agent</name>
    <dbReference type="NCBI Taxonomy" id="37360"/>
    <lineage>
        <taxon>Eukaryota</taxon>
        <taxon>Sar</taxon>
        <taxon>Rhizaria</taxon>
        <taxon>Endomyxa</taxon>
        <taxon>Phytomyxea</taxon>
        <taxon>Plasmodiophorida</taxon>
        <taxon>Plasmodiophoridae</taxon>
        <taxon>Plasmodiophora</taxon>
    </lineage>
</organism>
<reference evidence="3 4" key="1">
    <citation type="submission" date="2018-03" db="EMBL/GenBank/DDBJ databases">
        <authorList>
            <person name="Fogelqvist J."/>
        </authorList>
    </citation>
    <scope>NUCLEOTIDE SEQUENCE [LARGE SCALE GENOMIC DNA]</scope>
</reference>
<name>A0A3P3Y7N9_PLABS</name>
<geneLocation type="mitochondrion" evidence="3"/>
<proteinExistence type="predicted"/>
<evidence type="ECO:0000313" key="3">
    <source>
        <dbReference type="EMBL" id="SPQ96171.1"/>
    </source>
</evidence>
<dbReference type="EMBL" id="OVEO01000005">
    <property type="protein sequence ID" value="SPQ96171.1"/>
    <property type="molecule type" value="Genomic_DNA"/>
</dbReference>
<dbReference type="PANTHER" id="PTHR14209:SF19">
    <property type="entry name" value="ISOAMYL ACETATE-HYDROLYZING ESTERASE 1 HOMOLOG"/>
    <property type="match status" value="1"/>
</dbReference>
<protein>
    <recommendedName>
        <fullName evidence="2">SGNH hydrolase-type esterase domain-containing protein</fullName>
    </recommendedName>
</protein>
<keyword evidence="3" id="KW-0496">Mitochondrion</keyword>
<dbReference type="Proteomes" id="UP000290189">
    <property type="component" value="Unassembled WGS sequence"/>
</dbReference>
<evidence type="ECO:0000313" key="4">
    <source>
        <dbReference type="Proteomes" id="UP000290189"/>
    </source>
</evidence>
<dbReference type="InterPro" id="IPR036514">
    <property type="entry name" value="SGNH_hydro_sf"/>
</dbReference>
<evidence type="ECO:0000259" key="2">
    <source>
        <dbReference type="Pfam" id="PF13472"/>
    </source>
</evidence>
<sequence>MVEGPAITSWRPAKRPDPGAMSSLRRRVVDRWRLFLPPLLAVLLAMMATPPRRTDAPGFASGRAQIVLVGDSITQQGTRPGGIHCLLADRYRRKADVINRGYSGYNSRHMKVLIERHKAAGSWAFAHHPTLFTLWLGANDAVLPSEPQHVPVDEYRGNLVDLVDLIADRRRTGRGDFLVLLTPPPIDNAAYDADCIRKGYSAGTRSLDGVRPYVDACLEVGRLCNVPVIDVFQAMLAAPNWTAFLSDGLHLSPAGYEFVYGLLCDVISGAVPQLDAERLPLDAPVHRHIRLGHEDPWADADPYESV</sequence>
<dbReference type="Gene3D" id="3.40.50.1110">
    <property type="entry name" value="SGNH hydrolase"/>
    <property type="match status" value="1"/>
</dbReference>
<gene>
    <name evidence="3" type="ORF">PLBR_LOCUS3386</name>
</gene>
<dbReference type="Pfam" id="PF13472">
    <property type="entry name" value="Lipase_GDSL_2"/>
    <property type="match status" value="1"/>
</dbReference>
<accession>A0A3P3Y7N9</accession>
<dbReference type="InterPro" id="IPR045136">
    <property type="entry name" value="Iah1-like"/>
</dbReference>
<dbReference type="CDD" id="cd01838">
    <property type="entry name" value="Isoamyl_acetate_hydrolase_like"/>
    <property type="match status" value="1"/>
</dbReference>
<dbReference type="AlphaFoldDB" id="A0A3P3Y7N9"/>
<feature type="region of interest" description="Disordered" evidence="1">
    <location>
        <begin position="1"/>
        <end position="21"/>
    </location>
</feature>